<feature type="domain" description="Large ribosomal subunit protein uL5 C-terminal" evidence="8">
    <location>
        <begin position="90"/>
        <end position="182"/>
    </location>
</feature>
<dbReference type="Pfam" id="PF00673">
    <property type="entry name" value="Ribosomal_L5_C"/>
    <property type="match status" value="1"/>
</dbReference>
<name>A0A0G0FWD6_9BACT</name>
<organism evidence="9 10">
    <name type="scientific">Candidatus Wolfebacteria bacterium GW2011_GWC1_37_10</name>
    <dbReference type="NCBI Taxonomy" id="1619010"/>
    <lineage>
        <taxon>Bacteria</taxon>
        <taxon>Candidatus Wolfeibacteriota</taxon>
    </lineage>
</organism>
<evidence type="ECO:0000256" key="4">
    <source>
        <dbReference type="ARBA" id="ARBA00035245"/>
    </source>
</evidence>
<comment type="caution">
    <text evidence="9">The sequence shown here is derived from an EMBL/GenBank/DDBJ whole genome shotgun (WGS) entry which is preliminary data.</text>
</comment>
<dbReference type="Pfam" id="PF00281">
    <property type="entry name" value="Ribosomal_L5"/>
    <property type="match status" value="1"/>
</dbReference>
<dbReference type="GO" id="GO:0019843">
    <property type="term" value="F:rRNA binding"/>
    <property type="evidence" value="ECO:0007669"/>
    <property type="project" value="UniProtKB-UniRule"/>
</dbReference>
<dbReference type="InterPro" id="IPR020930">
    <property type="entry name" value="Ribosomal_uL5_bac-type"/>
</dbReference>
<feature type="domain" description="Large ribosomal subunit protein uL5 N-terminal" evidence="7">
    <location>
        <begin position="26"/>
        <end position="85"/>
    </location>
</feature>
<dbReference type="Gene3D" id="3.30.1440.10">
    <property type="match status" value="1"/>
</dbReference>
<keyword evidence="2 5" id="KW-0689">Ribosomal protein</keyword>
<evidence type="ECO:0000259" key="7">
    <source>
        <dbReference type="Pfam" id="PF00281"/>
    </source>
</evidence>
<keyword evidence="3 5" id="KW-0687">Ribonucleoprotein</keyword>
<dbReference type="InterPro" id="IPR031309">
    <property type="entry name" value="Ribosomal_uL5_C"/>
</dbReference>
<dbReference type="EMBL" id="LBSR01000002">
    <property type="protein sequence ID" value="KKQ23323.1"/>
    <property type="molecule type" value="Genomic_DNA"/>
</dbReference>
<dbReference type="Proteomes" id="UP000034044">
    <property type="component" value="Unassembled WGS sequence"/>
</dbReference>
<dbReference type="PANTHER" id="PTHR11994">
    <property type="entry name" value="60S RIBOSOMAL PROTEIN L11-RELATED"/>
    <property type="match status" value="1"/>
</dbReference>
<dbReference type="AlphaFoldDB" id="A0A0G0FWD6"/>
<dbReference type="HAMAP" id="MF_01333_B">
    <property type="entry name" value="Ribosomal_uL5_B"/>
    <property type="match status" value="1"/>
</dbReference>
<dbReference type="InterPro" id="IPR002132">
    <property type="entry name" value="Ribosomal_uL5"/>
</dbReference>
<dbReference type="GO" id="GO:0006412">
    <property type="term" value="P:translation"/>
    <property type="evidence" value="ECO:0007669"/>
    <property type="project" value="UniProtKB-UniRule"/>
</dbReference>
<evidence type="ECO:0000259" key="8">
    <source>
        <dbReference type="Pfam" id="PF00673"/>
    </source>
</evidence>
<keyword evidence="5" id="KW-0694">RNA-binding</keyword>
<dbReference type="NCBIfam" id="NF000585">
    <property type="entry name" value="PRK00010.1"/>
    <property type="match status" value="1"/>
</dbReference>
<dbReference type="PIRSF" id="PIRSF002161">
    <property type="entry name" value="Ribosomal_L5"/>
    <property type="match status" value="1"/>
</dbReference>
<dbReference type="GO" id="GO:1990904">
    <property type="term" value="C:ribonucleoprotein complex"/>
    <property type="evidence" value="ECO:0007669"/>
    <property type="project" value="UniProtKB-KW"/>
</dbReference>
<comment type="function">
    <text evidence="5">This is 1 of the proteins that bind and probably mediate the attachment of the 5S RNA into the large ribosomal subunit, where it forms part of the central protuberance. In the 70S ribosome it contacts protein S13 of the 30S subunit (bridge B1b), connecting the 2 subunits; this bridge is implicated in subunit movement. Contacts the P site tRNA; the 5S rRNA and some of its associated proteins might help stabilize positioning of ribosome-bound tRNAs.</text>
</comment>
<evidence type="ECO:0000256" key="5">
    <source>
        <dbReference type="HAMAP-Rule" id="MF_01333"/>
    </source>
</evidence>
<keyword evidence="5" id="KW-0820">tRNA-binding</keyword>
<evidence type="ECO:0000256" key="2">
    <source>
        <dbReference type="ARBA" id="ARBA00022980"/>
    </source>
</evidence>
<evidence type="ECO:0000256" key="1">
    <source>
        <dbReference type="ARBA" id="ARBA00008553"/>
    </source>
</evidence>
<comment type="similarity">
    <text evidence="1 5 6">Belongs to the universal ribosomal protein uL5 family.</text>
</comment>
<evidence type="ECO:0000313" key="9">
    <source>
        <dbReference type="EMBL" id="KKQ23323.1"/>
    </source>
</evidence>
<dbReference type="PROSITE" id="PS00358">
    <property type="entry name" value="RIBOSOMAL_L5"/>
    <property type="match status" value="1"/>
</dbReference>
<sequence length="184" mass="20698">MKKESLVEKYKKDIIPKMKEKFGYANNMAVPKLEKIVVNVGVGRLAQQANFDKILPEVMNDLSSITGQKPATSGAKKSIAGFKIRIGQVVGVKATLRGRRMYDFLDKLINIVFPRVRDFHGVDLKNVDKKGNLTVGFKEHVVFPEILSELLKVDFGLEISIVSNAKTKEESIELYKLLGFPFKK</sequence>
<dbReference type="SUPFAM" id="SSF55282">
    <property type="entry name" value="RL5-like"/>
    <property type="match status" value="1"/>
</dbReference>
<proteinExistence type="inferred from homology"/>
<reference evidence="9 10" key="1">
    <citation type="journal article" date="2015" name="Nature">
        <title>rRNA introns, odd ribosomes, and small enigmatic genomes across a large radiation of phyla.</title>
        <authorList>
            <person name="Brown C.T."/>
            <person name="Hug L.A."/>
            <person name="Thomas B.C."/>
            <person name="Sharon I."/>
            <person name="Castelle C.J."/>
            <person name="Singh A."/>
            <person name="Wilkins M.J."/>
            <person name="Williams K.H."/>
            <person name="Banfield J.F."/>
        </authorList>
    </citation>
    <scope>NUCLEOTIDE SEQUENCE [LARGE SCALE GENOMIC DNA]</scope>
</reference>
<accession>A0A0G0FWD6</accession>
<dbReference type="FunFam" id="3.30.1440.10:FF:000001">
    <property type="entry name" value="50S ribosomal protein L5"/>
    <property type="match status" value="1"/>
</dbReference>
<keyword evidence="5" id="KW-0699">rRNA-binding</keyword>
<dbReference type="GO" id="GO:0005840">
    <property type="term" value="C:ribosome"/>
    <property type="evidence" value="ECO:0007669"/>
    <property type="project" value="UniProtKB-KW"/>
</dbReference>
<comment type="subunit">
    <text evidence="5">Part of the 50S ribosomal subunit; part of the 5S rRNA/L5/L18/L25 subcomplex. Contacts the 5S rRNA and the P site tRNA. Forms a bridge to the 30S subunit in the 70S ribosome.</text>
</comment>
<dbReference type="PATRIC" id="fig|1619010.3.peg.98"/>
<dbReference type="InterPro" id="IPR020929">
    <property type="entry name" value="Ribosomal_uL5_CS"/>
</dbReference>
<dbReference type="GO" id="GO:0003735">
    <property type="term" value="F:structural constituent of ribosome"/>
    <property type="evidence" value="ECO:0007669"/>
    <property type="project" value="InterPro"/>
</dbReference>
<evidence type="ECO:0000256" key="6">
    <source>
        <dbReference type="RuleBase" id="RU003930"/>
    </source>
</evidence>
<dbReference type="GO" id="GO:0000049">
    <property type="term" value="F:tRNA binding"/>
    <property type="evidence" value="ECO:0007669"/>
    <property type="project" value="UniProtKB-UniRule"/>
</dbReference>
<dbReference type="InterPro" id="IPR031310">
    <property type="entry name" value="Ribosomal_uL5_N"/>
</dbReference>
<protein>
    <recommendedName>
        <fullName evidence="4 5">Large ribosomal subunit protein uL5</fullName>
    </recommendedName>
</protein>
<evidence type="ECO:0000313" key="10">
    <source>
        <dbReference type="Proteomes" id="UP000034044"/>
    </source>
</evidence>
<dbReference type="InterPro" id="IPR022803">
    <property type="entry name" value="Ribosomal_uL5_dom_sf"/>
</dbReference>
<gene>
    <name evidence="5" type="primary">rplE</name>
    <name evidence="9" type="ORF">US36_C0002G0048</name>
</gene>
<evidence type="ECO:0000256" key="3">
    <source>
        <dbReference type="ARBA" id="ARBA00023274"/>
    </source>
</evidence>